<reference evidence="1" key="1">
    <citation type="journal article" date="2014" name="Front. Microbiol.">
        <title>High frequency of phylogenetically diverse reductive dehalogenase-homologous genes in deep subseafloor sedimentary metagenomes.</title>
        <authorList>
            <person name="Kawai M."/>
            <person name="Futagami T."/>
            <person name="Toyoda A."/>
            <person name="Takaki Y."/>
            <person name="Nishi S."/>
            <person name="Hori S."/>
            <person name="Arai W."/>
            <person name="Tsubouchi T."/>
            <person name="Morono Y."/>
            <person name="Uchiyama I."/>
            <person name="Ito T."/>
            <person name="Fujiyama A."/>
            <person name="Inagaki F."/>
            <person name="Takami H."/>
        </authorList>
    </citation>
    <scope>NUCLEOTIDE SEQUENCE</scope>
    <source>
        <strain evidence="1">Expedition CK06-06</strain>
    </source>
</reference>
<protein>
    <submittedName>
        <fullName evidence="1">Uncharacterized protein</fullName>
    </submittedName>
</protein>
<organism evidence="1">
    <name type="scientific">marine sediment metagenome</name>
    <dbReference type="NCBI Taxonomy" id="412755"/>
    <lineage>
        <taxon>unclassified sequences</taxon>
        <taxon>metagenomes</taxon>
        <taxon>ecological metagenomes</taxon>
    </lineage>
</organism>
<dbReference type="EMBL" id="BARV01025185">
    <property type="protein sequence ID" value="GAI41661.1"/>
    <property type="molecule type" value="Genomic_DNA"/>
</dbReference>
<feature type="non-terminal residue" evidence="1">
    <location>
        <position position="200"/>
    </location>
</feature>
<sequence length="200" mass="23072">MAIIVIVIASWLSGLWSCETGRKDLTDEERLTISDYVNSVSVLVQQSNKVSYKFFNTMAKTKELSREDMDSELLEIIEESKVILENSRELTPPEFFEVAHGYLELVFETRNKAYENFKPALFNVLRDLDLDISTTQITNTFLYMFMSDEIYLYFQDKLKESGENLGIKNLTIIDSVILKDRSLTSTQNVMEFISEIKSVA</sequence>
<accession>X1PGP5</accession>
<proteinExistence type="predicted"/>
<comment type="caution">
    <text evidence="1">The sequence shown here is derived from an EMBL/GenBank/DDBJ whole genome shotgun (WGS) entry which is preliminary data.</text>
</comment>
<name>X1PGP5_9ZZZZ</name>
<gene>
    <name evidence="1" type="ORF">S06H3_40966</name>
</gene>
<dbReference type="AlphaFoldDB" id="X1PGP5"/>
<evidence type="ECO:0000313" key="1">
    <source>
        <dbReference type="EMBL" id="GAI41661.1"/>
    </source>
</evidence>